<proteinExistence type="predicted"/>
<evidence type="ECO:0000313" key="1">
    <source>
        <dbReference type="Proteomes" id="UP000887576"/>
    </source>
</evidence>
<dbReference type="Proteomes" id="UP000887576">
    <property type="component" value="Unplaced"/>
</dbReference>
<sequence length="134" mass="15593">MNNQLEQYLMMAKRSLIQPAWNLLTPDALRFAAVAAAASMSGTSKSYRRRKARTVFSDQQLQGLEKRFETQKYLSTPERIELATSLNLSETQVKTWFQNRRMKHKKVSRKSTGNCRDMENESKSDEEDETDDEH</sequence>
<name>A0AC34Q8L7_9BILA</name>
<protein>
    <submittedName>
        <fullName evidence="2">Homeobox domain-containing protein</fullName>
    </submittedName>
</protein>
<reference evidence="2" key="1">
    <citation type="submission" date="2022-11" db="UniProtKB">
        <authorList>
            <consortium name="WormBaseParasite"/>
        </authorList>
    </citation>
    <scope>IDENTIFICATION</scope>
</reference>
<evidence type="ECO:0000313" key="2">
    <source>
        <dbReference type="WBParaSite" id="JU765_v2.g13934.t1"/>
    </source>
</evidence>
<dbReference type="WBParaSite" id="JU765_v2.g13934.t1">
    <property type="protein sequence ID" value="JU765_v2.g13934.t1"/>
    <property type="gene ID" value="JU765_v2.g13934"/>
</dbReference>
<organism evidence="1 2">
    <name type="scientific">Panagrolaimus sp. JU765</name>
    <dbReference type="NCBI Taxonomy" id="591449"/>
    <lineage>
        <taxon>Eukaryota</taxon>
        <taxon>Metazoa</taxon>
        <taxon>Ecdysozoa</taxon>
        <taxon>Nematoda</taxon>
        <taxon>Chromadorea</taxon>
        <taxon>Rhabditida</taxon>
        <taxon>Tylenchina</taxon>
        <taxon>Panagrolaimomorpha</taxon>
        <taxon>Panagrolaimoidea</taxon>
        <taxon>Panagrolaimidae</taxon>
        <taxon>Panagrolaimus</taxon>
    </lineage>
</organism>
<accession>A0AC34Q8L7</accession>